<evidence type="ECO:0000313" key="2">
    <source>
        <dbReference type="Proteomes" id="UP001586593"/>
    </source>
</evidence>
<sequence>MCRYAKNHSEHERFAVVNGQLHEYSQLSAFEISDSPSLRPLLAKADCIKFLIPCVHRLGGDLLTLGGVDCTQEQYHH</sequence>
<accession>A0ABR3Y891</accession>
<evidence type="ECO:0000313" key="1">
    <source>
        <dbReference type="EMBL" id="KAL1884249.1"/>
    </source>
</evidence>
<reference evidence="1 2" key="1">
    <citation type="journal article" date="2024" name="Commun. Biol.">
        <title>Comparative genomic analysis of thermophilic fungi reveals convergent evolutionary adaptations and gene losses.</title>
        <authorList>
            <person name="Steindorff A.S."/>
            <person name="Aguilar-Pontes M.V."/>
            <person name="Robinson A.J."/>
            <person name="Andreopoulos B."/>
            <person name="LaButti K."/>
            <person name="Kuo A."/>
            <person name="Mondo S."/>
            <person name="Riley R."/>
            <person name="Otillar R."/>
            <person name="Haridas S."/>
            <person name="Lipzen A."/>
            <person name="Grimwood J."/>
            <person name="Schmutz J."/>
            <person name="Clum A."/>
            <person name="Reid I.D."/>
            <person name="Moisan M.C."/>
            <person name="Butler G."/>
            <person name="Nguyen T.T.M."/>
            <person name="Dewar K."/>
            <person name="Conant G."/>
            <person name="Drula E."/>
            <person name="Henrissat B."/>
            <person name="Hansel C."/>
            <person name="Singer S."/>
            <person name="Hutchinson M.I."/>
            <person name="de Vries R.P."/>
            <person name="Natvig D.O."/>
            <person name="Powell A.J."/>
            <person name="Tsang A."/>
            <person name="Grigoriev I.V."/>
        </authorList>
    </citation>
    <scope>NUCLEOTIDE SEQUENCE [LARGE SCALE GENOMIC DNA]</scope>
    <source>
        <strain evidence="1 2">ATCC 24622</strain>
    </source>
</reference>
<keyword evidence="2" id="KW-1185">Reference proteome</keyword>
<organism evidence="1 2">
    <name type="scientific">Phialemonium thermophilum</name>
    <dbReference type="NCBI Taxonomy" id="223376"/>
    <lineage>
        <taxon>Eukaryota</taxon>
        <taxon>Fungi</taxon>
        <taxon>Dikarya</taxon>
        <taxon>Ascomycota</taxon>
        <taxon>Pezizomycotina</taxon>
        <taxon>Sordariomycetes</taxon>
        <taxon>Sordariomycetidae</taxon>
        <taxon>Cephalothecales</taxon>
        <taxon>Cephalothecaceae</taxon>
        <taxon>Phialemonium</taxon>
    </lineage>
</organism>
<dbReference type="EMBL" id="JAZHXJ010000002">
    <property type="protein sequence ID" value="KAL1884249.1"/>
    <property type="molecule type" value="Genomic_DNA"/>
</dbReference>
<proteinExistence type="predicted"/>
<comment type="caution">
    <text evidence="1">The sequence shown here is derived from an EMBL/GenBank/DDBJ whole genome shotgun (WGS) entry which is preliminary data.</text>
</comment>
<protein>
    <submittedName>
        <fullName evidence="1">Uncharacterized protein</fullName>
    </submittedName>
</protein>
<gene>
    <name evidence="1" type="ORF">VTK73DRAFT_3233</name>
</gene>
<dbReference type="Proteomes" id="UP001586593">
    <property type="component" value="Unassembled WGS sequence"/>
</dbReference>
<name>A0ABR3Y891_9PEZI</name>